<dbReference type="InterPro" id="IPR003607">
    <property type="entry name" value="HD/PDEase_dom"/>
</dbReference>
<dbReference type="Pfam" id="PF01966">
    <property type="entry name" value="HD"/>
    <property type="match status" value="1"/>
</dbReference>
<dbReference type="SUPFAM" id="SSF109604">
    <property type="entry name" value="HD-domain/PDEase-like"/>
    <property type="match status" value="1"/>
</dbReference>
<proteinExistence type="predicted"/>
<dbReference type="InterPro" id="IPR051094">
    <property type="entry name" value="Diverse_Catalytic_Enzymes"/>
</dbReference>
<dbReference type="Proteomes" id="UP001055025">
    <property type="component" value="Unassembled WGS sequence"/>
</dbReference>
<dbReference type="InterPro" id="IPR006674">
    <property type="entry name" value="HD_domain"/>
</dbReference>
<gene>
    <name evidence="2" type="ORF">ATOP_11930</name>
</gene>
<dbReference type="EMBL" id="BQKC01000001">
    <property type="protein sequence ID" value="GJM55538.1"/>
    <property type="molecule type" value="Genomic_DNA"/>
</dbReference>
<keyword evidence="3" id="KW-1185">Reference proteome</keyword>
<evidence type="ECO:0000313" key="3">
    <source>
        <dbReference type="Proteomes" id="UP001055025"/>
    </source>
</evidence>
<dbReference type="PANTHER" id="PTHR35795:SF1">
    <property type="entry name" value="BIS(5'-NUCLEOSYL)-TETRAPHOSPHATASE, SYMMETRICAL"/>
    <property type="match status" value="1"/>
</dbReference>
<dbReference type="CDD" id="cd00077">
    <property type="entry name" value="HDc"/>
    <property type="match status" value="1"/>
</dbReference>
<sequence>MRPGSRQGALNPLAPGLARGLSPEARAQVAENAARGACSPWATPDSAALRRADEPRDVATALRPAFMRDVEKVMHLPAYNRLAGKTQVFSFLADEDLSRRGLHVQLVSRVARDIGRALGLNCDLIEAVALGHDIGHTPFGHAGERFLDAILRRRDGRRFFHNVHSVRVLDTLYGRNLCLQTLDGILCHNGECELQRFTVSGLSSFEGFDAAVAACATEGEGAVGHLRPMTLEGCVVRVADIVAYVGKDRQDAIRAGHVGEGSFADGLGGAYNSWALDAFISDIVESSLGQDAIVMSDEGFAELKRAKRENFERIYHSTEINGATSHAVEGLFELVFDAALDDLRAGRAEAPVFAHHVAPLEADLAHYDRTYDWEADPVQTAADYIASMTDDYFMALAERLDPTAAKVFPQHNYFDALA</sequence>
<dbReference type="PANTHER" id="PTHR35795">
    <property type="entry name" value="SLR1885 PROTEIN"/>
    <property type="match status" value="1"/>
</dbReference>
<dbReference type="RefSeq" id="WP_135977189.1">
    <property type="nucleotide sequence ID" value="NZ_BQKC01000001.1"/>
</dbReference>
<feature type="domain" description="HD" evidence="1">
    <location>
        <begin position="100"/>
        <end position="211"/>
    </location>
</feature>
<dbReference type="SMART" id="SM00471">
    <property type="entry name" value="HDc"/>
    <property type="match status" value="1"/>
</dbReference>
<accession>A0AAV5B3A5</accession>
<name>A0AAV5B3A5_9ACTN</name>
<evidence type="ECO:0000313" key="2">
    <source>
        <dbReference type="EMBL" id="GJM55538.1"/>
    </source>
</evidence>
<dbReference type="PROSITE" id="PS51831">
    <property type="entry name" value="HD"/>
    <property type="match status" value="1"/>
</dbReference>
<dbReference type="AlphaFoldDB" id="A0AAV5B3A5"/>
<protein>
    <recommendedName>
        <fullName evidence="1">HD domain-containing protein</fullName>
    </recommendedName>
</protein>
<dbReference type="Gene3D" id="1.10.3210.10">
    <property type="entry name" value="Hypothetical protein af1432"/>
    <property type="match status" value="1"/>
</dbReference>
<reference evidence="2" key="1">
    <citation type="journal article" date="2022" name="Int. J. Syst. Evol. Microbiol.">
        <title>Granulimonas faecalis gen. nov., sp. nov., and Leptogranulimonas caecicola gen. nov., sp. nov., novel lactate-producing Atopobiaceae bacteria isolated from mouse intestines, and an emended description of the family Atopobiaceae.</title>
        <authorList>
            <person name="Morinaga K."/>
            <person name="Kusada H."/>
            <person name="Sakamoto S."/>
            <person name="Murakami T."/>
            <person name="Toyoda A."/>
            <person name="Mori H."/>
            <person name="Meng X.Y."/>
            <person name="Takashino M."/>
            <person name="Murotomi K."/>
            <person name="Tamaki H."/>
        </authorList>
    </citation>
    <scope>NUCLEOTIDE SEQUENCE</scope>
    <source>
        <strain evidence="2">OPF53</strain>
    </source>
</reference>
<evidence type="ECO:0000259" key="1">
    <source>
        <dbReference type="PROSITE" id="PS51831"/>
    </source>
</evidence>
<comment type="caution">
    <text evidence="2">The sequence shown here is derived from an EMBL/GenBank/DDBJ whole genome shotgun (WGS) entry which is preliminary data.</text>
</comment>
<organism evidence="2 3">
    <name type="scientific">Granulimonas faecalis</name>
    <dbReference type="NCBI Taxonomy" id="2894155"/>
    <lineage>
        <taxon>Bacteria</taxon>
        <taxon>Bacillati</taxon>
        <taxon>Actinomycetota</taxon>
        <taxon>Coriobacteriia</taxon>
        <taxon>Coriobacteriales</taxon>
        <taxon>Kribbibacteriaceae</taxon>
        <taxon>Granulimonas</taxon>
    </lineage>
</organism>